<accession>A0A317D7G1</accession>
<organism evidence="2 3">
    <name type="scientific">Micromonospora acroterricola</name>
    <dbReference type="NCBI Taxonomy" id="2202421"/>
    <lineage>
        <taxon>Bacteria</taxon>
        <taxon>Bacillati</taxon>
        <taxon>Actinomycetota</taxon>
        <taxon>Actinomycetes</taxon>
        <taxon>Micromonosporales</taxon>
        <taxon>Micromonosporaceae</taxon>
        <taxon>Micromonospora</taxon>
    </lineage>
</organism>
<dbReference type="AlphaFoldDB" id="A0A317D7G1"/>
<proteinExistence type="predicted"/>
<keyword evidence="3" id="KW-1185">Reference proteome</keyword>
<evidence type="ECO:0000313" key="2">
    <source>
        <dbReference type="EMBL" id="PWR08555.1"/>
    </source>
</evidence>
<evidence type="ECO:0000313" key="3">
    <source>
        <dbReference type="Proteomes" id="UP000245410"/>
    </source>
</evidence>
<dbReference type="Proteomes" id="UP000245410">
    <property type="component" value="Unassembled WGS sequence"/>
</dbReference>
<comment type="caution">
    <text evidence="2">The sequence shown here is derived from an EMBL/GenBank/DDBJ whole genome shotgun (WGS) entry which is preliminary data.</text>
</comment>
<dbReference type="EMBL" id="QGKR01000196">
    <property type="protein sequence ID" value="PWR08555.1"/>
    <property type="molecule type" value="Genomic_DNA"/>
</dbReference>
<name>A0A317D7G1_9ACTN</name>
<protein>
    <submittedName>
        <fullName evidence="2">Uncharacterized protein</fullName>
    </submittedName>
</protein>
<sequence length="158" mass="17293">MDVTQREAALCNADFPGGAAEREIDSTGAESLHSAITDGDDRPTTTGEWLARFGDYCTPPALLTERRPAVEQMRLYARRGRYTEQLHGPARRLGLIWLGAVAVPALVVARFAEWVLERPARCAVAVLTVKALSFLPPVVWLVDHVISPGADAALWLFL</sequence>
<feature type="region of interest" description="Disordered" evidence="1">
    <location>
        <begin position="24"/>
        <end position="43"/>
    </location>
</feature>
<gene>
    <name evidence="2" type="ORF">DKT68_15170</name>
</gene>
<evidence type="ECO:0000256" key="1">
    <source>
        <dbReference type="SAM" id="MobiDB-lite"/>
    </source>
</evidence>
<reference evidence="2 3" key="1">
    <citation type="submission" date="2018-05" db="EMBL/GenBank/DDBJ databases">
        <title>Micromonospora atacamensis sp. nov., a novel actinobacteria isolated from high altitude Atacama Desert soil.</title>
        <authorList>
            <person name="Carro L."/>
            <person name="Golinska P."/>
            <person name="Klenk H.-P."/>
            <person name="Goodfellow M."/>
        </authorList>
    </citation>
    <scope>NUCLEOTIDE SEQUENCE [LARGE SCALE GENOMIC DNA]</scope>
    <source>
        <strain evidence="2 3">5R2A7</strain>
    </source>
</reference>